<name>A0A0E3JNJ7_CLOSL</name>
<organism evidence="1 2">
    <name type="scientific">Clostridium scatologenes</name>
    <dbReference type="NCBI Taxonomy" id="1548"/>
    <lineage>
        <taxon>Bacteria</taxon>
        <taxon>Bacillati</taxon>
        <taxon>Bacillota</taxon>
        <taxon>Clostridia</taxon>
        <taxon>Eubacteriales</taxon>
        <taxon>Clostridiaceae</taxon>
        <taxon>Clostridium</taxon>
    </lineage>
</organism>
<dbReference type="Proteomes" id="UP000033115">
    <property type="component" value="Chromosome"/>
</dbReference>
<reference evidence="1 2" key="1">
    <citation type="journal article" date="2015" name="J. Biotechnol.">
        <title>Complete genome sequence of a malodorant-producing acetogen, Clostridium scatologenes ATCC 25775(T).</title>
        <authorList>
            <person name="Zhu Z."/>
            <person name="Guo T."/>
            <person name="Zheng H."/>
            <person name="Song T."/>
            <person name="Ouyang P."/>
            <person name="Xie J."/>
        </authorList>
    </citation>
    <scope>NUCLEOTIDE SEQUENCE [LARGE SCALE GENOMIC DNA]</scope>
    <source>
        <strain evidence="1 2">ATCC 25775</strain>
    </source>
</reference>
<dbReference type="HOGENOM" id="CLU_1173897_0_0_9"/>
<gene>
    <name evidence="1" type="ORF">CSCA_2229</name>
</gene>
<proteinExistence type="predicted"/>
<dbReference type="RefSeq" id="WP_029163097.1">
    <property type="nucleotide sequence ID" value="NZ_CP009933.1"/>
</dbReference>
<sequence>MNKIKLLYDVFKTMQEKEEFNVKIKVDAEKGETKVLSISKELSTNTTTGECKAKINSEFDCDGKKAKHESNTEFNMKDCGHHKFHHHIGKMGHMDHHGMGCCDHKGIKGKLSKITFILNTLNNLKVEEKDEISILSLNLKDIISEIKNQHKDLGEAHKNFHFEGMGEQHKCHDFMKELLCSENSNADLNVYVNKNNEVEKIEVTAKGENSLNALVNFSW</sequence>
<dbReference type="EMBL" id="CP009933">
    <property type="protein sequence ID" value="AKA69354.1"/>
    <property type="molecule type" value="Genomic_DNA"/>
</dbReference>
<keyword evidence="2" id="KW-1185">Reference proteome</keyword>
<dbReference type="STRING" id="1548.CSCA_2229"/>
<accession>A0A0E3JNJ7</accession>
<dbReference type="KEGG" id="csq:CSCA_2229"/>
<dbReference type="AlphaFoldDB" id="A0A0E3JNJ7"/>
<evidence type="ECO:0000313" key="1">
    <source>
        <dbReference type="EMBL" id="AKA69354.1"/>
    </source>
</evidence>
<protein>
    <submittedName>
        <fullName evidence="1">Uncharacterized protein</fullName>
    </submittedName>
</protein>
<evidence type="ECO:0000313" key="2">
    <source>
        <dbReference type="Proteomes" id="UP000033115"/>
    </source>
</evidence>